<protein>
    <recommendedName>
        <fullName evidence="2">25S rRNA (uridine-N(3))-methyltransferase BMT5-like domain-containing protein</fullName>
    </recommendedName>
</protein>
<dbReference type="SUPFAM" id="SSF53335">
    <property type="entry name" value="S-adenosyl-L-methionine-dependent methyltransferases"/>
    <property type="match status" value="1"/>
</dbReference>
<keyword evidence="4" id="KW-1185">Reference proteome</keyword>
<dbReference type="Pfam" id="PF10354">
    <property type="entry name" value="BMT5-like"/>
    <property type="match status" value="1"/>
</dbReference>
<dbReference type="OrthoDB" id="273345at2759"/>
<name>A0A8J5XRQ9_DIALT</name>
<dbReference type="Proteomes" id="UP000751190">
    <property type="component" value="Unassembled WGS sequence"/>
</dbReference>
<keyword evidence="1" id="KW-0732">Signal</keyword>
<dbReference type="GO" id="GO:0070042">
    <property type="term" value="F:rRNA (uridine-N3-)-methyltransferase activity"/>
    <property type="evidence" value="ECO:0007669"/>
    <property type="project" value="InterPro"/>
</dbReference>
<evidence type="ECO:0000259" key="2">
    <source>
        <dbReference type="Pfam" id="PF10354"/>
    </source>
</evidence>
<dbReference type="AlphaFoldDB" id="A0A8J5XRQ9"/>
<dbReference type="EMBL" id="JAGTXO010000005">
    <property type="protein sequence ID" value="KAG8467836.1"/>
    <property type="molecule type" value="Genomic_DNA"/>
</dbReference>
<comment type="caution">
    <text evidence="3">The sequence shown here is derived from an EMBL/GenBank/DDBJ whole genome shotgun (WGS) entry which is preliminary data.</text>
</comment>
<feature type="domain" description="25S rRNA (uridine-N(3))-methyltransferase BMT5-like" evidence="2">
    <location>
        <begin position="38"/>
        <end position="207"/>
    </location>
</feature>
<reference evidence="3" key="1">
    <citation type="submission" date="2021-05" db="EMBL/GenBank/DDBJ databases">
        <title>The genome of the haptophyte Pavlova lutheri (Diacronema luteri, Pavlovales) - a model for lipid biosynthesis in eukaryotic algae.</title>
        <authorList>
            <person name="Hulatt C.J."/>
            <person name="Posewitz M.C."/>
        </authorList>
    </citation>
    <scope>NUCLEOTIDE SEQUENCE</scope>
    <source>
        <strain evidence="3">NIVA-4/92</strain>
    </source>
</reference>
<evidence type="ECO:0000313" key="4">
    <source>
        <dbReference type="Proteomes" id="UP000751190"/>
    </source>
</evidence>
<proteinExistence type="predicted"/>
<evidence type="ECO:0000256" key="1">
    <source>
        <dbReference type="SAM" id="SignalP"/>
    </source>
</evidence>
<feature type="chain" id="PRO_5035194974" description="25S rRNA (uridine-N(3))-methyltransferase BMT5-like domain-containing protein" evidence="1">
    <location>
        <begin position="20"/>
        <end position="452"/>
    </location>
</feature>
<sequence>MPALHVLGVAWLLAAHGASKGVWRWQRTALGAAVQRVLVVGDADFSFAAGLQRVLAASGRPVELIATGYEPERGLDERFPRAREHLAFLRASGARVEHGVDATRLPERFAPGSACRIIYNFPHVVGKSNLRRNRDLLRDFLRATTSVLAPGGDVCVALCEGQGGTSLERAPCDWAMTWQATVQANRAAHVLVDAVPWAEMAVEGYAPCRAKGSAESAFSLSFELGEGALVHIFAPAHAAAERGVSCADGPLYLHELQLARSAVGSSALSAAELLRFVEPVVGRNLARAVHHRETYDHPSLFGAGRTCDRFELVYQAAHGVLSRDEVDALWVRVEAALDAQLAARGDGACLAKRKHAGVRASRALGAADVVASSNAARASREPPALCDLDEVGRLAAAAARRAAAPNLSAAERSSGDAAADAAGSAAALRLDGTEGGVESVALARRCLQPLWH</sequence>
<feature type="signal peptide" evidence="1">
    <location>
        <begin position="1"/>
        <end position="19"/>
    </location>
</feature>
<dbReference type="InterPro" id="IPR029063">
    <property type="entry name" value="SAM-dependent_MTases_sf"/>
</dbReference>
<evidence type="ECO:0000313" key="3">
    <source>
        <dbReference type="EMBL" id="KAG8467836.1"/>
    </source>
</evidence>
<dbReference type="Gene3D" id="3.40.50.150">
    <property type="entry name" value="Vaccinia Virus protein VP39"/>
    <property type="match status" value="1"/>
</dbReference>
<dbReference type="GO" id="GO:0070475">
    <property type="term" value="P:rRNA base methylation"/>
    <property type="evidence" value="ECO:0007669"/>
    <property type="project" value="InterPro"/>
</dbReference>
<organism evidence="3 4">
    <name type="scientific">Diacronema lutheri</name>
    <name type="common">Unicellular marine alga</name>
    <name type="synonym">Monochrysis lutheri</name>
    <dbReference type="NCBI Taxonomy" id="2081491"/>
    <lineage>
        <taxon>Eukaryota</taxon>
        <taxon>Haptista</taxon>
        <taxon>Haptophyta</taxon>
        <taxon>Pavlovophyceae</taxon>
        <taxon>Pavlovales</taxon>
        <taxon>Pavlovaceae</taxon>
        <taxon>Diacronema</taxon>
    </lineage>
</organism>
<dbReference type="InterPro" id="IPR019446">
    <property type="entry name" value="BMT5-like"/>
</dbReference>
<accession>A0A8J5XRQ9</accession>
<gene>
    <name evidence="3" type="ORF">KFE25_006888</name>
</gene>